<organism evidence="2 3">
    <name type="scientific">Streptomyces axinellae</name>
    <dbReference type="NCBI Taxonomy" id="552788"/>
    <lineage>
        <taxon>Bacteria</taxon>
        <taxon>Bacillati</taxon>
        <taxon>Actinomycetota</taxon>
        <taxon>Actinomycetes</taxon>
        <taxon>Kitasatosporales</taxon>
        <taxon>Streptomycetaceae</taxon>
        <taxon>Streptomyces</taxon>
    </lineage>
</organism>
<reference evidence="3" key="1">
    <citation type="journal article" date="2019" name="Int. J. Syst. Evol. Microbiol.">
        <title>The Global Catalogue of Microorganisms (GCM) 10K type strain sequencing project: providing services to taxonomists for standard genome sequencing and annotation.</title>
        <authorList>
            <consortium name="The Broad Institute Genomics Platform"/>
            <consortium name="The Broad Institute Genome Sequencing Center for Infectious Disease"/>
            <person name="Wu L."/>
            <person name="Ma J."/>
        </authorList>
    </citation>
    <scope>NUCLEOTIDE SEQUENCE [LARGE SCALE GENOMIC DNA]</scope>
    <source>
        <strain evidence="3">JCM 16373</strain>
    </source>
</reference>
<gene>
    <name evidence="2" type="ORF">GCM10009863_64370</name>
</gene>
<dbReference type="EMBL" id="BAAARJ010000032">
    <property type="protein sequence ID" value="GAA2638611.1"/>
    <property type="molecule type" value="Genomic_DNA"/>
</dbReference>
<accession>A0ABP6DBF0</accession>
<evidence type="ECO:0000313" key="3">
    <source>
        <dbReference type="Proteomes" id="UP001501447"/>
    </source>
</evidence>
<dbReference type="Proteomes" id="UP001501447">
    <property type="component" value="Unassembled WGS sequence"/>
</dbReference>
<proteinExistence type="predicted"/>
<dbReference type="RefSeq" id="WP_344570601.1">
    <property type="nucleotide sequence ID" value="NZ_BAAARJ010000032.1"/>
</dbReference>
<evidence type="ECO:0000313" key="2">
    <source>
        <dbReference type="EMBL" id="GAA2638611.1"/>
    </source>
</evidence>
<feature type="region of interest" description="Disordered" evidence="1">
    <location>
        <begin position="1"/>
        <end position="29"/>
    </location>
</feature>
<name>A0ABP6DBF0_9ACTN</name>
<comment type="caution">
    <text evidence="2">The sequence shown here is derived from an EMBL/GenBank/DDBJ whole genome shotgun (WGS) entry which is preliminary data.</text>
</comment>
<evidence type="ECO:0000256" key="1">
    <source>
        <dbReference type="SAM" id="MobiDB-lite"/>
    </source>
</evidence>
<keyword evidence="3" id="KW-1185">Reference proteome</keyword>
<sequence>MSHNDVNDQAHPNSILDQLEPPPDRKNKQRLAKLRTAWKESWHKGGFLHRRWEEVFQARHAGWHEIATWIKAAARFGGLSIILMVVDAAIDIVSTTLKGLSAASATGAGDGSGCGAR</sequence>
<protein>
    <submittedName>
        <fullName evidence="2">Uncharacterized protein</fullName>
    </submittedName>
</protein>